<dbReference type="AlphaFoldDB" id="A0A3N4JER6"/>
<gene>
    <name evidence="1" type="ORF">L873DRAFT_1193637</name>
</gene>
<evidence type="ECO:0000313" key="2">
    <source>
        <dbReference type="Proteomes" id="UP000276215"/>
    </source>
</evidence>
<keyword evidence="2" id="KW-1185">Reference proteome</keyword>
<name>A0A3N4JER6_9PEZI</name>
<proteinExistence type="predicted"/>
<organism evidence="1 2">
    <name type="scientific">Choiromyces venosus 120613-1</name>
    <dbReference type="NCBI Taxonomy" id="1336337"/>
    <lineage>
        <taxon>Eukaryota</taxon>
        <taxon>Fungi</taxon>
        <taxon>Dikarya</taxon>
        <taxon>Ascomycota</taxon>
        <taxon>Pezizomycotina</taxon>
        <taxon>Pezizomycetes</taxon>
        <taxon>Pezizales</taxon>
        <taxon>Tuberaceae</taxon>
        <taxon>Choiromyces</taxon>
    </lineage>
</organism>
<dbReference type="EMBL" id="ML120411">
    <property type="protein sequence ID" value="RPA96756.1"/>
    <property type="molecule type" value="Genomic_DNA"/>
</dbReference>
<protein>
    <submittedName>
        <fullName evidence="1">Uncharacterized protein</fullName>
    </submittedName>
</protein>
<accession>A0A3N4JER6</accession>
<dbReference type="Proteomes" id="UP000276215">
    <property type="component" value="Unassembled WGS sequence"/>
</dbReference>
<evidence type="ECO:0000313" key="1">
    <source>
        <dbReference type="EMBL" id="RPA96756.1"/>
    </source>
</evidence>
<sequence>MAKKNNKNFLQNLSIEKKHITNSLAHENVSSILLILLSCPRMLYHNLPDRFRTVNMNACVLVVDSKSASFEFFSLFSFFVLSMS</sequence>
<reference evidence="1 2" key="1">
    <citation type="journal article" date="2018" name="Nat. Ecol. Evol.">
        <title>Pezizomycetes genomes reveal the molecular basis of ectomycorrhizal truffle lifestyle.</title>
        <authorList>
            <person name="Murat C."/>
            <person name="Payen T."/>
            <person name="Noel B."/>
            <person name="Kuo A."/>
            <person name="Morin E."/>
            <person name="Chen J."/>
            <person name="Kohler A."/>
            <person name="Krizsan K."/>
            <person name="Balestrini R."/>
            <person name="Da Silva C."/>
            <person name="Montanini B."/>
            <person name="Hainaut M."/>
            <person name="Levati E."/>
            <person name="Barry K.W."/>
            <person name="Belfiori B."/>
            <person name="Cichocki N."/>
            <person name="Clum A."/>
            <person name="Dockter R.B."/>
            <person name="Fauchery L."/>
            <person name="Guy J."/>
            <person name="Iotti M."/>
            <person name="Le Tacon F."/>
            <person name="Lindquist E.A."/>
            <person name="Lipzen A."/>
            <person name="Malagnac F."/>
            <person name="Mello A."/>
            <person name="Molinier V."/>
            <person name="Miyauchi S."/>
            <person name="Poulain J."/>
            <person name="Riccioni C."/>
            <person name="Rubini A."/>
            <person name="Sitrit Y."/>
            <person name="Splivallo R."/>
            <person name="Traeger S."/>
            <person name="Wang M."/>
            <person name="Zifcakova L."/>
            <person name="Wipf D."/>
            <person name="Zambonelli A."/>
            <person name="Paolocci F."/>
            <person name="Nowrousian M."/>
            <person name="Ottonello S."/>
            <person name="Baldrian P."/>
            <person name="Spatafora J.W."/>
            <person name="Henrissat B."/>
            <person name="Nagy L.G."/>
            <person name="Aury J.M."/>
            <person name="Wincker P."/>
            <person name="Grigoriev I.V."/>
            <person name="Bonfante P."/>
            <person name="Martin F.M."/>
        </authorList>
    </citation>
    <scope>NUCLEOTIDE SEQUENCE [LARGE SCALE GENOMIC DNA]</scope>
    <source>
        <strain evidence="1 2">120613-1</strain>
    </source>
</reference>